<dbReference type="PANTHER" id="PTHR48043">
    <property type="entry name" value="EG:EG0003.4 PROTEIN-RELATED"/>
    <property type="match status" value="1"/>
</dbReference>
<evidence type="ECO:0000256" key="1">
    <source>
        <dbReference type="ARBA" id="ARBA00022676"/>
    </source>
</evidence>
<name>A0A8H7VQB0_9FUNG</name>
<dbReference type="Proteomes" id="UP000613177">
    <property type="component" value="Unassembled WGS sequence"/>
</dbReference>
<dbReference type="Gene3D" id="3.40.50.2000">
    <property type="entry name" value="Glycogen Phosphorylase B"/>
    <property type="match status" value="2"/>
</dbReference>
<dbReference type="Pfam" id="PF00201">
    <property type="entry name" value="UDPGT"/>
    <property type="match status" value="1"/>
</dbReference>
<feature type="transmembrane region" description="Helical" evidence="4">
    <location>
        <begin position="523"/>
        <end position="544"/>
    </location>
</feature>
<evidence type="ECO:0000313" key="5">
    <source>
        <dbReference type="EMBL" id="KAG2230826.1"/>
    </source>
</evidence>
<dbReference type="GO" id="GO:0008194">
    <property type="term" value="F:UDP-glycosyltransferase activity"/>
    <property type="evidence" value="ECO:0007669"/>
    <property type="project" value="InterPro"/>
</dbReference>
<evidence type="ECO:0000313" key="6">
    <source>
        <dbReference type="Proteomes" id="UP000613177"/>
    </source>
</evidence>
<evidence type="ECO:0008006" key="7">
    <source>
        <dbReference type="Google" id="ProtNLM"/>
    </source>
</evidence>
<dbReference type="PANTHER" id="PTHR48043:SF145">
    <property type="entry name" value="FI06409P-RELATED"/>
    <property type="match status" value="1"/>
</dbReference>
<comment type="caution">
    <text evidence="5">The sequence shown here is derived from an EMBL/GenBank/DDBJ whole genome shotgun (WGS) entry which is preliminary data.</text>
</comment>
<dbReference type="InterPro" id="IPR050271">
    <property type="entry name" value="UDP-glycosyltransferase"/>
</dbReference>
<dbReference type="CDD" id="cd03784">
    <property type="entry name" value="GT1_Gtf-like"/>
    <property type="match status" value="1"/>
</dbReference>
<reference evidence="5" key="1">
    <citation type="submission" date="2021-01" db="EMBL/GenBank/DDBJ databases">
        <title>Metabolic potential, ecology and presence of endohyphal bacteria is reflected in genomic diversity of Mucoromycotina.</title>
        <authorList>
            <person name="Muszewska A."/>
            <person name="Okrasinska A."/>
            <person name="Steczkiewicz K."/>
            <person name="Drgas O."/>
            <person name="Orlowska M."/>
            <person name="Perlinska-Lenart U."/>
            <person name="Aleksandrzak-Piekarczyk T."/>
            <person name="Szatraj K."/>
            <person name="Zielenkiewicz U."/>
            <person name="Pilsyk S."/>
            <person name="Malc E."/>
            <person name="Mieczkowski P."/>
            <person name="Kruszewska J.S."/>
            <person name="Biernat P."/>
            <person name="Pawlowska J."/>
        </authorList>
    </citation>
    <scope>NUCLEOTIDE SEQUENCE</scope>
    <source>
        <strain evidence="5">WA0000018081</strain>
    </source>
</reference>
<dbReference type="PROSITE" id="PS00375">
    <property type="entry name" value="UDPGT"/>
    <property type="match status" value="1"/>
</dbReference>
<sequence length="557" mass="63243">MSFFFLIFYIQMVKVLLGISILLALASFSLGDIVPQIKKFGAKTIHISATMGGISHIAWTLEIGKVLAQRGHNVSFITTDPNVKFGVPYQPEVKTISMGPHVSTVEFRDMFDVEELFSKSVVAAYTKLIEDTYQRDYYAYFDLFESSKTDIVICDQLSLPCFDAARELNIPMIMHMTMSLSEDTKAPFITSFFIEGPPTSRNLSFTQRFYNRFVSLPGFLYRFSPVSKTIKKMRAKTGIEPFGPLDRHSGVIKMINGFWGMESPRPIGPFVEYVGPIISSTYSSLPENMKRFMDQHSNVVYIAFGQMYSPSGKEFEVLLTSLLEAYEDKILDGFIWSFSLKSRQQSDLPKQIQTRSGSIYIVKDLFSGNRDPNLRFEAWSPQFAILNHEHCKLFVSHGGASSIHESLFNGVPLLLHPFTSDQPANAYSMQEAGVGLSLDRKAHNLTDTIEKLNRILLDKEGKFKLNMESMQALVQLKSRKKYHAADMIEEVLHSVRDHNNIWYRREVVENMAMFKATNWDIDLVALAGLIGFIVIVCKTFIALLKLPLVQPRKLKSN</sequence>
<dbReference type="InterPro" id="IPR035595">
    <property type="entry name" value="UDP_glycos_trans_CS"/>
</dbReference>
<keyword evidence="4" id="KW-0472">Membrane</keyword>
<keyword evidence="6" id="KW-1185">Reference proteome</keyword>
<proteinExistence type="inferred from homology"/>
<dbReference type="SUPFAM" id="SSF53756">
    <property type="entry name" value="UDP-Glycosyltransferase/glycogen phosphorylase"/>
    <property type="match status" value="1"/>
</dbReference>
<gene>
    <name evidence="5" type="ORF">INT48_003979</name>
</gene>
<evidence type="ECO:0000256" key="4">
    <source>
        <dbReference type="SAM" id="Phobius"/>
    </source>
</evidence>
<keyword evidence="4" id="KW-1133">Transmembrane helix</keyword>
<keyword evidence="1 3" id="KW-0328">Glycosyltransferase</keyword>
<dbReference type="EMBL" id="JAEPRE010000181">
    <property type="protein sequence ID" value="KAG2230826.1"/>
    <property type="molecule type" value="Genomic_DNA"/>
</dbReference>
<accession>A0A8H7VQB0</accession>
<organism evidence="5 6">
    <name type="scientific">Thamnidium elegans</name>
    <dbReference type="NCBI Taxonomy" id="101142"/>
    <lineage>
        <taxon>Eukaryota</taxon>
        <taxon>Fungi</taxon>
        <taxon>Fungi incertae sedis</taxon>
        <taxon>Mucoromycota</taxon>
        <taxon>Mucoromycotina</taxon>
        <taxon>Mucoromycetes</taxon>
        <taxon>Mucorales</taxon>
        <taxon>Mucorineae</taxon>
        <taxon>Mucoraceae</taxon>
        <taxon>Thamnidium</taxon>
    </lineage>
</organism>
<keyword evidence="2 3" id="KW-0808">Transferase</keyword>
<comment type="similarity">
    <text evidence="3">Belongs to the UDP-glycosyltransferase family.</text>
</comment>
<keyword evidence="4" id="KW-0812">Transmembrane</keyword>
<evidence type="ECO:0000256" key="2">
    <source>
        <dbReference type="ARBA" id="ARBA00022679"/>
    </source>
</evidence>
<dbReference type="InterPro" id="IPR002213">
    <property type="entry name" value="UDP_glucos_trans"/>
</dbReference>
<dbReference type="AlphaFoldDB" id="A0A8H7VQB0"/>
<protein>
    <recommendedName>
        <fullName evidence="7">UDP-glycosyltransferases domain-containing protein</fullName>
    </recommendedName>
</protein>
<evidence type="ECO:0000256" key="3">
    <source>
        <dbReference type="RuleBase" id="RU003718"/>
    </source>
</evidence>